<dbReference type="OrthoDB" id="9804614at2"/>
<dbReference type="PANTHER" id="PTHR35145:SF1">
    <property type="entry name" value="CYTOPLASMIC PROTEIN"/>
    <property type="match status" value="1"/>
</dbReference>
<keyword evidence="1" id="KW-0238">DNA-binding</keyword>
<dbReference type="Proteomes" id="UP000006380">
    <property type="component" value="Chromosome"/>
</dbReference>
<proteinExistence type="predicted"/>
<dbReference type="Pfam" id="PF04237">
    <property type="entry name" value="YjbR"/>
    <property type="match status" value="1"/>
</dbReference>
<protein>
    <submittedName>
        <fullName evidence="1">DNA-binding protein, MmcQ/YjbR family</fullName>
    </submittedName>
</protein>
<dbReference type="PANTHER" id="PTHR35145">
    <property type="entry name" value="CYTOPLASMIC PROTEIN-RELATED"/>
    <property type="match status" value="1"/>
</dbReference>
<dbReference type="EMBL" id="CP000767">
    <property type="protein sequence ID" value="ALF45101.1"/>
    <property type="molecule type" value="Genomic_DNA"/>
</dbReference>
<name>A0A0M3V1R7_CAMC5</name>
<reference evidence="1" key="1">
    <citation type="submission" date="2016-07" db="EMBL/GenBank/DDBJ databases">
        <title>Comparative genomics of the Campylobacter concisus group.</title>
        <authorList>
            <person name="Miller W.G."/>
            <person name="Yee E."/>
            <person name="Chapman M.H."/>
            <person name="Huynh S."/>
            <person name="Bono J.L."/>
            <person name="On S.L.W."/>
            <person name="StLeger J."/>
            <person name="Foster G."/>
            <person name="Parker C.T."/>
        </authorList>
    </citation>
    <scope>NUCLEOTIDE SEQUENCE</scope>
    <source>
        <strain evidence="1">525.92</strain>
    </source>
</reference>
<dbReference type="InterPro" id="IPR058532">
    <property type="entry name" value="YjbR/MT2646/Rv2570-like"/>
</dbReference>
<dbReference type="AlphaFoldDB" id="A0A0M3V1R7"/>
<dbReference type="Gene3D" id="3.90.1150.30">
    <property type="match status" value="1"/>
</dbReference>
<dbReference type="GO" id="GO:0003677">
    <property type="term" value="F:DNA binding"/>
    <property type="evidence" value="ECO:0007669"/>
    <property type="project" value="UniProtKB-KW"/>
</dbReference>
<accession>A0A0M3V1R7</accession>
<keyword evidence="2" id="KW-1185">Reference proteome</keyword>
<dbReference type="InterPro" id="IPR038056">
    <property type="entry name" value="YjbR-like_sf"/>
</dbReference>
<gene>
    <name evidence="1" type="ORF">CCV52592_0984</name>
</gene>
<dbReference type="KEGG" id="ccv:CCV52592_0984"/>
<organism evidence="1 2">
    <name type="scientific">Campylobacter curvus (strain 525.92)</name>
    <dbReference type="NCBI Taxonomy" id="360105"/>
    <lineage>
        <taxon>Bacteria</taxon>
        <taxon>Pseudomonadati</taxon>
        <taxon>Campylobacterota</taxon>
        <taxon>Epsilonproteobacteria</taxon>
        <taxon>Campylobacterales</taxon>
        <taxon>Campylobacteraceae</taxon>
        <taxon>Campylobacter</taxon>
    </lineage>
</organism>
<dbReference type="STRING" id="360105.CCV52592_0984"/>
<evidence type="ECO:0000313" key="1">
    <source>
        <dbReference type="EMBL" id="ALF45101.1"/>
    </source>
</evidence>
<dbReference type="SUPFAM" id="SSF142906">
    <property type="entry name" value="YjbR-like"/>
    <property type="match status" value="1"/>
</dbReference>
<sequence length="128" mass="14962">MKKEEIFSYISDKFGVEAQRVFDKYPEFAVFRHTKNLKWFALLMNVEAKKLGFDASGEIEILNVKCNPDLAMLLRDDERILQAYHMNKKHWISVNLSSGIDKKQVFDLIDTSFELTGDKRVKKSQKSK</sequence>
<dbReference type="RefSeq" id="WP_041743210.1">
    <property type="nucleotide sequence ID" value="NC_009715.2"/>
</dbReference>
<dbReference type="InterPro" id="IPR007351">
    <property type="entry name" value="YjbR"/>
</dbReference>
<evidence type="ECO:0000313" key="2">
    <source>
        <dbReference type="Proteomes" id="UP000006380"/>
    </source>
</evidence>